<dbReference type="Proteomes" id="UP001331761">
    <property type="component" value="Unassembled WGS sequence"/>
</dbReference>
<keyword evidence="1" id="KW-0560">Oxidoreductase</keyword>
<dbReference type="EMBL" id="WIXE01023307">
    <property type="protein sequence ID" value="KAK5966625.1"/>
    <property type="molecule type" value="Genomic_DNA"/>
</dbReference>
<dbReference type="GO" id="GO:0008202">
    <property type="term" value="P:steroid metabolic process"/>
    <property type="evidence" value="ECO:0007669"/>
    <property type="project" value="TreeGrafter"/>
</dbReference>
<evidence type="ECO:0000313" key="2">
    <source>
        <dbReference type="EMBL" id="KAK5966625.1"/>
    </source>
</evidence>
<dbReference type="PROSITE" id="PS00061">
    <property type="entry name" value="ADH_SHORT"/>
    <property type="match status" value="1"/>
</dbReference>
<organism evidence="2 3">
    <name type="scientific">Trichostrongylus colubriformis</name>
    <name type="common">Black scour worm</name>
    <dbReference type="NCBI Taxonomy" id="6319"/>
    <lineage>
        <taxon>Eukaryota</taxon>
        <taxon>Metazoa</taxon>
        <taxon>Ecdysozoa</taxon>
        <taxon>Nematoda</taxon>
        <taxon>Chromadorea</taxon>
        <taxon>Rhabditida</taxon>
        <taxon>Rhabditina</taxon>
        <taxon>Rhabditomorpha</taxon>
        <taxon>Strongyloidea</taxon>
        <taxon>Trichostrongylidae</taxon>
        <taxon>Trichostrongylus</taxon>
    </lineage>
</organism>
<dbReference type="PANTHER" id="PTHR43313:SF34">
    <property type="entry name" value="RETINOL DEHYDROGENASE 7"/>
    <property type="match status" value="1"/>
</dbReference>
<keyword evidence="3" id="KW-1185">Reference proteome</keyword>
<dbReference type="Pfam" id="PF00106">
    <property type="entry name" value="adh_short"/>
    <property type="match status" value="1"/>
</dbReference>
<accession>A0AAN8FCI4</accession>
<gene>
    <name evidence="2" type="ORF">GCK32_014167</name>
</gene>
<evidence type="ECO:0000256" key="1">
    <source>
        <dbReference type="ARBA" id="ARBA00023002"/>
    </source>
</evidence>
<dbReference type="InterPro" id="IPR020904">
    <property type="entry name" value="Sc_DH/Rdtase_CS"/>
</dbReference>
<protein>
    <submittedName>
        <fullName evidence="2">Uncharacterized protein</fullName>
    </submittedName>
</protein>
<sequence length="108" mass="12352">MTNFQAFKRYIKRSEGRIVTVTSVNGRLSTACGGPYVVSKYGAEAYMDAIRQELYVNGVNVSILEPGIFRTPLLDEQAMIDRIDRAWSKLDDETKEEYGEYYKAYCES</sequence>
<proteinExistence type="predicted"/>
<dbReference type="GO" id="GO:0016491">
    <property type="term" value="F:oxidoreductase activity"/>
    <property type="evidence" value="ECO:0007669"/>
    <property type="project" value="UniProtKB-KW"/>
</dbReference>
<dbReference type="InterPro" id="IPR002347">
    <property type="entry name" value="SDR_fam"/>
</dbReference>
<dbReference type="PRINTS" id="PR00081">
    <property type="entry name" value="GDHRDH"/>
</dbReference>
<name>A0AAN8FCI4_TRICO</name>
<dbReference type="InterPro" id="IPR036291">
    <property type="entry name" value="NAD(P)-bd_dom_sf"/>
</dbReference>
<dbReference type="AlphaFoldDB" id="A0AAN8FCI4"/>
<comment type="caution">
    <text evidence="2">The sequence shown here is derived from an EMBL/GenBank/DDBJ whole genome shotgun (WGS) entry which is preliminary data.</text>
</comment>
<reference evidence="2 3" key="1">
    <citation type="submission" date="2019-10" db="EMBL/GenBank/DDBJ databases">
        <title>Assembly and Annotation for the nematode Trichostrongylus colubriformis.</title>
        <authorList>
            <person name="Martin J."/>
        </authorList>
    </citation>
    <scope>NUCLEOTIDE SEQUENCE [LARGE SCALE GENOMIC DNA]</scope>
    <source>
        <strain evidence="2">G859</strain>
        <tissue evidence="2">Whole worm</tissue>
    </source>
</reference>
<dbReference type="Gene3D" id="3.40.50.720">
    <property type="entry name" value="NAD(P)-binding Rossmann-like Domain"/>
    <property type="match status" value="1"/>
</dbReference>
<evidence type="ECO:0000313" key="3">
    <source>
        <dbReference type="Proteomes" id="UP001331761"/>
    </source>
</evidence>
<dbReference type="SUPFAM" id="SSF51735">
    <property type="entry name" value="NAD(P)-binding Rossmann-fold domains"/>
    <property type="match status" value="1"/>
</dbReference>
<dbReference type="PANTHER" id="PTHR43313">
    <property type="entry name" value="SHORT-CHAIN DEHYDROGENASE/REDUCTASE FAMILY 9C"/>
    <property type="match status" value="1"/>
</dbReference>